<evidence type="ECO:0000313" key="11">
    <source>
        <dbReference type="EMBL" id="GIJ43143.1"/>
    </source>
</evidence>
<evidence type="ECO:0000256" key="1">
    <source>
        <dbReference type="ARBA" id="ARBA00000085"/>
    </source>
</evidence>
<dbReference type="InterPro" id="IPR003594">
    <property type="entry name" value="HATPase_dom"/>
</dbReference>
<organism evidence="11 12">
    <name type="scientific">Virgisporangium aliadipatigenens</name>
    <dbReference type="NCBI Taxonomy" id="741659"/>
    <lineage>
        <taxon>Bacteria</taxon>
        <taxon>Bacillati</taxon>
        <taxon>Actinomycetota</taxon>
        <taxon>Actinomycetes</taxon>
        <taxon>Micromonosporales</taxon>
        <taxon>Micromonosporaceae</taxon>
        <taxon>Virgisporangium</taxon>
    </lineage>
</organism>
<proteinExistence type="predicted"/>
<dbReference type="Gene3D" id="3.30.565.10">
    <property type="entry name" value="Histidine kinase-like ATPase, C-terminal domain"/>
    <property type="match status" value="1"/>
</dbReference>
<comment type="catalytic activity">
    <reaction evidence="1">
        <text>ATP + protein L-histidine = ADP + protein N-phospho-L-histidine.</text>
        <dbReference type="EC" id="2.7.13.3"/>
    </reaction>
</comment>
<dbReference type="GO" id="GO:0046983">
    <property type="term" value="F:protein dimerization activity"/>
    <property type="evidence" value="ECO:0007669"/>
    <property type="project" value="InterPro"/>
</dbReference>
<dbReference type="CDD" id="cd16917">
    <property type="entry name" value="HATPase_UhpB-NarQ-NarX-like"/>
    <property type="match status" value="1"/>
</dbReference>
<feature type="transmembrane region" description="Helical" evidence="9">
    <location>
        <begin position="12"/>
        <end position="34"/>
    </location>
</feature>
<reference evidence="11" key="1">
    <citation type="submission" date="2021-01" db="EMBL/GenBank/DDBJ databases">
        <title>Whole genome shotgun sequence of Virgisporangium aliadipatigenens NBRC 105644.</title>
        <authorList>
            <person name="Komaki H."/>
            <person name="Tamura T."/>
        </authorList>
    </citation>
    <scope>NUCLEOTIDE SEQUENCE</scope>
    <source>
        <strain evidence="11">NBRC 105644</strain>
    </source>
</reference>
<dbReference type="Pfam" id="PF02518">
    <property type="entry name" value="HATPase_c"/>
    <property type="match status" value="1"/>
</dbReference>
<evidence type="ECO:0000256" key="5">
    <source>
        <dbReference type="ARBA" id="ARBA00022741"/>
    </source>
</evidence>
<dbReference type="SUPFAM" id="SSF55874">
    <property type="entry name" value="ATPase domain of HSP90 chaperone/DNA topoisomerase II/histidine kinase"/>
    <property type="match status" value="1"/>
</dbReference>
<dbReference type="InterPro" id="IPR011712">
    <property type="entry name" value="Sig_transdc_His_kin_sub3_dim/P"/>
</dbReference>
<keyword evidence="9" id="KW-0472">Membrane</keyword>
<keyword evidence="9" id="KW-1133">Transmembrane helix</keyword>
<accession>A0A8J3YF67</accession>
<keyword evidence="12" id="KW-1185">Reference proteome</keyword>
<evidence type="ECO:0000256" key="6">
    <source>
        <dbReference type="ARBA" id="ARBA00022777"/>
    </source>
</evidence>
<keyword evidence="9" id="KW-0812">Transmembrane</keyword>
<feature type="transmembrane region" description="Helical" evidence="9">
    <location>
        <begin position="40"/>
        <end position="59"/>
    </location>
</feature>
<evidence type="ECO:0000313" key="12">
    <source>
        <dbReference type="Proteomes" id="UP000619260"/>
    </source>
</evidence>
<gene>
    <name evidence="11" type="ORF">Val02_00290</name>
</gene>
<name>A0A8J3YF67_9ACTN</name>
<dbReference type="PANTHER" id="PTHR24421:SF10">
    <property type="entry name" value="NITRATE_NITRITE SENSOR PROTEIN NARQ"/>
    <property type="match status" value="1"/>
</dbReference>
<feature type="domain" description="Histidine kinase/HSP90-like ATPase" evidence="10">
    <location>
        <begin position="323"/>
        <end position="413"/>
    </location>
</feature>
<dbReference type="EC" id="2.7.13.3" evidence="2"/>
<comment type="caution">
    <text evidence="11">The sequence shown here is derived from an EMBL/GenBank/DDBJ whole genome shotgun (WGS) entry which is preliminary data.</text>
</comment>
<keyword evidence="8" id="KW-0902">Two-component regulatory system</keyword>
<dbReference type="InterPro" id="IPR025828">
    <property type="entry name" value="Put_sensor_dom"/>
</dbReference>
<keyword evidence="7" id="KW-0067">ATP-binding</keyword>
<protein>
    <recommendedName>
        <fullName evidence="2">histidine kinase</fullName>
        <ecNumber evidence="2">2.7.13.3</ecNumber>
    </recommendedName>
</protein>
<dbReference type="Gene3D" id="1.20.5.1930">
    <property type="match status" value="1"/>
</dbReference>
<evidence type="ECO:0000259" key="10">
    <source>
        <dbReference type="SMART" id="SM00387"/>
    </source>
</evidence>
<dbReference type="GO" id="GO:0005524">
    <property type="term" value="F:ATP binding"/>
    <property type="evidence" value="ECO:0007669"/>
    <property type="project" value="UniProtKB-KW"/>
</dbReference>
<feature type="transmembrane region" description="Helical" evidence="9">
    <location>
        <begin position="169"/>
        <end position="195"/>
    </location>
</feature>
<dbReference type="GO" id="GO:0000155">
    <property type="term" value="F:phosphorelay sensor kinase activity"/>
    <property type="evidence" value="ECO:0007669"/>
    <property type="project" value="InterPro"/>
</dbReference>
<dbReference type="PANTHER" id="PTHR24421">
    <property type="entry name" value="NITRATE/NITRITE SENSOR PROTEIN NARX-RELATED"/>
    <property type="match status" value="1"/>
</dbReference>
<dbReference type="GO" id="GO:0016020">
    <property type="term" value="C:membrane"/>
    <property type="evidence" value="ECO:0007669"/>
    <property type="project" value="InterPro"/>
</dbReference>
<evidence type="ECO:0000256" key="2">
    <source>
        <dbReference type="ARBA" id="ARBA00012438"/>
    </source>
</evidence>
<evidence type="ECO:0000256" key="9">
    <source>
        <dbReference type="SAM" id="Phobius"/>
    </source>
</evidence>
<dbReference type="RefSeq" id="WP_203896749.1">
    <property type="nucleotide sequence ID" value="NZ_BOPF01000001.1"/>
</dbReference>
<keyword evidence="6 11" id="KW-0418">Kinase</keyword>
<dbReference type="AlphaFoldDB" id="A0A8J3YF67"/>
<dbReference type="SMART" id="SM00387">
    <property type="entry name" value="HATPase_c"/>
    <property type="match status" value="1"/>
</dbReference>
<dbReference type="EMBL" id="BOPF01000001">
    <property type="protein sequence ID" value="GIJ43143.1"/>
    <property type="molecule type" value="Genomic_DNA"/>
</dbReference>
<keyword evidence="3" id="KW-0597">Phosphoprotein</keyword>
<sequence length="425" mass="44419">MDLLPTVRTGAVAAARGLLLAVLSLSLNIVLFVLFLVSFLLIPVLGIGVPLFPVVVHLVRLRAEVERRIAGWSGVDIPSPYRPLPPGLWGRFAAVLRDPATWRDAAWLMPGAIVGGVLGLIAVCVPFYGVEGVLLVPVLITDFVDWYGYGVVWPIDGFFDRLLVLPQGVLILTIGVLGAPLLTMGVARFAALLLAPTAAEALHARVAHLAATRAETVDAQAAELRRIERDLHDGAQAQLVSLSMTIGLAEELLRRDPDAAQRLLAEAREAGGQALAELRRLVRGIHPPVLAERGLPGALSALGLALAIPVSVEVELPGRPEAPVESALYFAAAELLANVVKHSGAASASVLLRWEGDLLRLAVSDDGRGGADPSRGSGLAGIGRRLAAFDGTMVVSSPAGGPTVVTVELPCALSSQRTSPSSGTG</sequence>
<evidence type="ECO:0000256" key="4">
    <source>
        <dbReference type="ARBA" id="ARBA00022679"/>
    </source>
</evidence>
<feature type="transmembrane region" description="Helical" evidence="9">
    <location>
        <begin position="106"/>
        <end position="129"/>
    </location>
</feature>
<evidence type="ECO:0000256" key="8">
    <source>
        <dbReference type="ARBA" id="ARBA00023012"/>
    </source>
</evidence>
<dbReference type="Proteomes" id="UP000619260">
    <property type="component" value="Unassembled WGS sequence"/>
</dbReference>
<evidence type="ECO:0000256" key="7">
    <source>
        <dbReference type="ARBA" id="ARBA00022840"/>
    </source>
</evidence>
<evidence type="ECO:0000256" key="3">
    <source>
        <dbReference type="ARBA" id="ARBA00022553"/>
    </source>
</evidence>
<keyword evidence="5" id="KW-0547">Nucleotide-binding</keyword>
<dbReference type="Pfam" id="PF07730">
    <property type="entry name" value="HisKA_3"/>
    <property type="match status" value="1"/>
</dbReference>
<keyword evidence="4" id="KW-0808">Transferase</keyword>
<dbReference type="InterPro" id="IPR050482">
    <property type="entry name" value="Sensor_HK_TwoCompSys"/>
</dbReference>
<dbReference type="InterPro" id="IPR036890">
    <property type="entry name" value="HATPase_C_sf"/>
</dbReference>
<dbReference type="Pfam" id="PF13796">
    <property type="entry name" value="Sensor"/>
    <property type="match status" value="1"/>
</dbReference>